<feature type="domain" description="Polysaccharide lyase 14" evidence="3">
    <location>
        <begin position="114"/>
        <end position="234"/>
    </location>
</feature>
<dbReference type="AlphaFoldDB" id="A0A9P6KBC4"/>
<dbReference type="PANTHER" id="PTHR40124:SF1">
    <property type="entry name" value="DISAGGREGATASE RELATED REPEAT PROTEIN"/>
    <property type="match status" value="1"/>
</dbReference>
<evidence type="ECO:0000256" key="1">
    <source>
        <dbReference type="SAM" id="MobiDB-lite"/>
    </source>
</evidence>
<feature type="region of interest" description="Disordered" evidence="1">
    <location>
        <begin position="84"/>
        <end position="106"/>
    </location>
</feature>
<feature type="signal peptide" evidence="2">
    <location>
        <begin position="1"/>
        <end position="29"/>
    </location>
</feature>
<keyword evidence="2" id="KW-0732">Signal</keyword>
<evidence type="ECO:0000313" key="5">
    <source>
        <dbReference type="Proteomes" id="UP000780801"/>
    </source>
</evidence>
<proteinExistence type="predicted"/>
<dbReference type="InterPro" id="IPR048958">
    <property type="entry name" value="Polysacc_lyase_14"/>
</dbReference>
<dbReference type="Pfam" id="PF21294">
    <property type="entry name" value="Polysacc_lyase_14"/>
    <property type="match status" value="2"/>
</dbReference>
<comment type="caution">
    <text evidence="4">The sequence shown here is derived from an EMBL/GenBank/DDBJ whole genome shotgun (WGS) entry which is preliminary data.</text>
</comment>
<dbReference type="PANTHER" id="PTHR40124">
    <property type="match status" value="1"/>
</dbReference>
<organism evidence="4 5">
    <name type="scientific">Lunasporangiospora selenospora</name>
    <dbReference type="NCBI Taxonomy" id="979761"/>
    <lineage>
        <taxon>Eukaryota</taxon>
        <taxon>Fungi</taxon>
        <taxon>Fungi incertae sedis</taxon>
        <taxon>Mucoromycota</taxon>
        <taxon>Mortierellomycotina</taxon>
        <taxon>Mortierellomycetes</taxon>
        <taxon>Mortierellales</taxon>
        <taxon>Mortierellaceae</taxon>
        <taxon>Lunasporangiospora</taxon>
    </lineage>
</organism>
<dbReference type="Proteomes" id="UP000780801">
    <property type="component" value="Unassembled WGS sequence"/>
</dbReference>
<sequence length="415" mass="45350">MQQFTKPSGVTMHAIVLLLCLLSAATTFAQKGSSSNSPNITITNGEGGRIYHWEVSEMPSSLGQMKGPFRLEETIVPGKDNFEIVQDSSSGSEPNGSKSRGSKITLPAAEGKDTAIRVLRSIYPAKSYARSKDKHPSFVAMPLPNAAFSGPKARYIRIEYQLKFQPGFQWVKGGKLPGALIGSEKGCNAACSGGGSAENCFSTRLMWRKDGQGELYLYAAKSVYFPKEAPETCKRSLDKRSPEALFLLEQRQMDAVAMPEYNDDDELSDDNEPHVLAKRAETSSCLKGMRIKTSPGARSVCNPKFGISIGRGGAFKFQAGNWHNVTQVLKVNSKGKAVKDGYLAVYLDGNVVIEAQDLVLLKNGYDPQSKDATMNQVKFMFSSFFGGGSSDYATPVEQWIDWKGFSMTTSGKNMW</sequence>
<reference evidence="4" key="1">
    <citation type="journal article" date="2020" name="Fungal Divers.">
        <title>Resolving the Mortierellaceae phylogeny through synthesis of multi-gene phylogenetics and phylogenomics.</title>
        <authorList>
            <person name="Vandepol N."/>
            <person name="Liber J."/>
            <person name="Desiro A."/>
            <person name="Na H."/>
            <person name="Kennedy M."/>
            <person name="Barry K."/>
            <person name="Grigoriev I.V."/>
            <person name="Miller A.N."/>
            <person name="O'Donnell K."/>
            <person name="Stajich J.E."/>
            <person name="Bonito G."/>
        </authorList>
    </citation>
    <scope>NUCLEOTIDE SEQUENCE</scope>
    <source>
        <strain evidence="4">KOD1015</strain>
    </source>
</reference>
<evidence type="ECO:0000259" key="3">
    <source>
        <dbReference type="Pfam" id="PF21294"/>
    </source>
</evidence>
<evidence type="ECO:0000256" key="2">
    <source>
        <dbReference type="SAM" id="SignalP"/>
    </source>
</evidence>
<dbReference type="EMBL" id="JAABOA010003457">
    <property type="protein sequence ID" value="KAF9578648.1"/>
    <property type="molecule type" value="Genomic_DNA"/>
</dbReference>
<gene>
    <name evidence="4" type="ORF">BGW38_005450</name>
</gene>
<dbReference type="Gene3D" id="2.60.120.200">
    <property type="match status" value="2"/>
</dbReference>
<keyword evidence="5" id="KW-1185">Reference proteome</keyword>
<evidence type="ECO:0000313" key="4">
    <source>
        <dbReference type="EMBL" id="KAF9578648.1"/>
    </source>
</evidence>
<feature type="chain" id="PRO_5040441376" description="Polysaccharide lyase 14 domain-containing protein" evidence="2">
    <location>
        <begin position="30"/>
        <end position="415"/>
    </location>
</feature>
<feature type="domain" description="Polysaccharide lyase 14" evidence="3">
    <location>
        <begin position="297"/>
        <end position="405"/>
    </location>
</feature>
<accession>A0A9P6KBC4</accession>
<dbReference type="OrthoDB" id="10069995at2759"/>
<protein>
    <recommendedName>
        <fullName evidence="3">Polysaccharide lyase 14 domain-containing protein</fullName>
    </recommendedName>
</protein>
<feature type="compositionally biased region" description="Low complexity" evidence="1">
    <location>
        <begin position="88"/>
        <end position="99"/>
    </location>
</feature>
<name>A0A9P6KBC4_9FUNG</name>